<accession>A0ACC5QWU2</accession>
<protein>
    <submittedName>
        <fullName evidence="1">GTP-binding protein</fullName>
    </submittedName>
</protein>
<dbReference type="EMBL" id="JAENHL010000003">
    <property type="protein sequence ID" value="MBK1864743.1"/>
    <property type="molecule type" value="Genomic_DNA"/>
</dbReference>
<dbReference type="Proteomes" id="UP000616151">
    <property type="component" value="Unassembled WGS sequence"/>
</dbReference>
<keyword evidence="2" id="KW-1185">Reference proteome</keyword>
<gene>
    <name evidence="1" type="ORF">JHL16_00130</name>
</gene>
<proteinExistence type="predicted"/>
<organism evidence="1 2">
    <name type="scientific">Taklimakanibacter albus</name>
    <dbReference type="NCBI Taxonomy" id="2800327"/>
    <lineage>
        <taxon>Bacteria</taxon>
        <taxon>Pseudomonadati</taxon>
        <taxon>Pseudomonadota</taxon>
        <taxon>Alphaproteobacteria</taxon>
        <taxon>Hyphomicrobiales</taxon>
        <taxon>Aestuariivirgaceae</taxon>
        <taxon>Taklimakanibacter</taxon>
    </lineage>
</organism>
<name>A0ACC5QWU2_9HYPH</name>
<evidence type="ECO:0000313" key="2">
    <source>
        <dbReference type="Proteomes" id="UP000616151"/>
    </source>
</evidence>
<sequence length="380" mass="42008">MSDMQILPVSVITGFLGAGKTTLLNSLLKDPMLANAAVIINEFGEIGIDHLLVERSEENVFEMSSGCLCCTIRGDLIDTMLKLIARRDGGELKAFDRIIIETTGLADPAPVLHTVMSEPDLLKRCRLESVITVVDGVQGEATLDAHAEAVKQAAVADRLVLTKLDLLTGREGEDALHSLIGRLRALNPAARILTTHRGEATAARLLNSGLYNPETKSLDARAWLNAEAYEAGEKRRRHRHHGHHHHDHGHEHSHDHHDDVSRHDDHIRSFTFADDRAISAAGLDMFLGLLQSFHGANMLRMKGIVKVADDPLRPVVLHGVQHIYHPPVRLAAWPDGDQRTRLVFIVKDIEKRLIEDLFKAFTDQITGAGAFHTDKTLSLN</sequence>
<comment type="caution">
    <text evidence="1">The sequence shown here is derived from an EMBL/GenBank/DDBJ whole genome shotgun (WGS) entry which is preliminary data.</text>
</comment>
<reference evidence="1" key="1">
    <citation type="submission" date="2021-01" db="EMBL/GenBank/DDBJ databases">
        <authorList>
            <person name="Sun Q."/>
        </authorList>
    </citation>
    <scope>NUCLEOTIDE SEQUENCE</scope>
    <source>
        <strain evidence="1">YIM B02566</strain>
    </source>
</reference>
<evidence type="ECO:0000313" key="1">
    <source>
        <dbReference type="EMBL" id="MBK1864743.1"/>
    </source>
</evidence>